<dbReference type="GO" id="GO:0043565">
    <property type="term" value="F:sequence-specific DNA binding"/>
    <property type="evidence" value="ECO:0007669"/>
    <property type="project" value="InterPro"/>
</dbReference>
<keyword evidence="10" id="KW-0805">Transcription regulation</keyword>
<dbReference type="GO" id="GO:0052917">
    <property type="term" value="F:dol-P-Man:Man(7)GlcNAc(2)-PP-Dol alpha-1,6-mannosyltransferase activity"/>
    <property type="evidence" value="ECO:0007669"/>
    <property type="project" value="UniProtKB-EC"/>
</dbReference>
<keyword evidence="5 17" id="KW-0328">Glycosyltransferase</keyword>
<keyword evidence="12 17" id="KW-0472">Membrane</keyword>
<comment type="similarity">
    <text evidence="4 17">Belongs to the glycosyltransferase 22 family.</text>
</comment>
<evidence type="ECO:0000313" key="20">
    <source>
        <dbReference type="RefSeq" id="XP_017980116.1"/>
    </source>
</evidence>
<evidence type="ECO:0000256" key="10">
    <source>
        <dbReference type="ARBA" id="ARBA00023015"/>
    </source>
</evidence>
<feature type="transmembrane region" description="Helical" evidence="17">
    <location>
        <begin position="346"/>
        <end position="374"/>
    </location>
</feature>
<keyword evidence="11" id="KW-0238">DNA-binding</keyword>
<dbReference type="Proteomes" id="UP000694886">
    <property type="component" value="Chromosome 1"/>
</dbReference>
<evidence type="ECO:0000256" key="16">
    <source>
        <dbReference type="ARBA" id="ARBA00048899"/>
    </source>
</evidence>
<keyword evidence="7 17" id="KW-0812">Transmembrane</keyword>
<dbReference type="InterPro" id="IPR003657">
    <property type="entry name" value="WRKY_dom"/>
</dbReference>
<evidence type="ECO:0000259" key="18">
    <source>
        <dbReference type="PROSITE" id="PS50811"/>
    </source>
</evidence>
<organism evidence="19 20">
    <name type="scientific">Theobroma cacao</name>
    <name type="common">Cacao</name>
    <name type="synonym">Cocoa</name>
    <dbReference type="NCBI Taxonomy" id="3641"/>
    <lineage>
        <taxon>Eukaryota</taxon>
        <taxon>Viridiplantae</taxon>
        <taxon>Streptophyta</taxon>
        <taxon>Embryophyta</taxon>
        <taxon>Tracheophyta</taxon>
        <taxon>Spermatophyta</taxon>
        <taxon>Magnoliopsida</taxon>
        <taxon>eudicotyledons</taxon>
        <taxon>Gunneridae</taxon>
        <taxon>Pentapetalae</taxon>
        <taxon>rosids</taxon>
        <taxon>malvids</taxon>
        <taxon>Malvales</taxon>
        <taxon>Malvaceae</taxon>
        <taxon>Byttnerioideae</taxon>
        <taxon>Theobroma</taxon>
    </lineage>
</organism>
<reference evidence="20" key="2">
    <citation type="submission" date="2025-08" db="UniProtKB">
        <authorList>
            <consortium name="RefSeq"/>
        </authorList>
    </citation>
    <scope>IDENTIFICATION</scope>
</reference>
<dbReference type="Gramene" id="Tc01v2_t033510.1">
    <property type="protein sequence ID" value="Tc01v2_p033510.1"/>
    <property type="gene ID" value="Tc01v2_g033510"/>
</dbReference>
<dbReference type="InterPro" id="IPR036576">
    <property type="entry name" value="WRKY_dom_sf"/>
</dbReference>
<evidence type="ECO:0000256" key="4">
    <source>
        <dbReference type="ARBA" id="ARBA00007063"/>
    </source>
</evidence>
<evidence type="ECO:0000256" key="17">
    <source>
        <dbReference type="RuleBase" id="RU363075"/>
    </source>
</evidence>
<evidence type="ECO:0000256" key="3">
    <source>
        <dbReference type="ARBA" id="ARBA00004922"/>
    </source>
</evidence>
<comment type="catalytic activity">
    <reaction evidence="16">
        <text>an alpha-D-Man-(1-&gt;2)-alpha-D-Man-(1-&gt;2)-alpha-D-Man-(1-&gt;3)-[alpha-D-Man-(1-&gt;2)-alpha-D-Man-(1-&gt;3)-alpha-D-Man-(1-&gt;6)]-beta-D-Man-(1-&gt;4)-beta-D-GlcNAc-(1-&gt;4)-alpha-D-GlcNAc-diphospho-di-trans,poly-cis-dolichol + a di-trans,poly-cis-dolichyl beta-D-mannosyl phosphate = an alpha-D-Man-(1-&gt;2)-alpha-D-Man-(1-&gt;2)-alpha-D-Man-(1-&gt;3)-[alpha-D-Man-(1-&gt;2)-alpha-D-Man-(1-&gt;3)-[alpha-D-Man-(1-&gt;6)]-alpha-D-Man-(1-&gt;6)]-beta-D-Man-(1-&gt;4)-beta-D-GlcNAc-(1-&gt;4)-alpha-D-GlcNAc-diphospho-di-trans,poly-cis-dolichol + a di-trans,poly-cis-dolichyl phosphate + H(+)</text>
        <dbReference type="Rhea" id="RHEA:29535"/>
        <dbReference type="Rhea" id="RHEA-COMP:19498"/>
        <dbReference type="Rhea" id="RHEA-COMP:19501"/>
        <dbReference type="Rhea" id="RHEA-COMP:19518"/>
        <dbReference type="Rhea" id="RHEA-COMP:19519"/>
        <dbReference type="ChEBI" id="CHEBI:15378"/>
        <dbReference type="ChEBI" id="CHEBI:57683"/>
        <dbReference type="ChEBI" id="CHEBI:58211"/>
        <dbReference type="ChEBI" id="CHEBI:132517"/>
        <dbReference type="ChEBI" id="CHEBI:132519"/>
        <dbReference type="EC" id="2.4.1.260"/>
    </reaction>
    <physiologicalReaction direction="left-to-right" evidence="16">
        <dbReference type="Rhea" id="RHEA:29536"/>
    </physiologicalReaction>
</comment>
<comment type="pathway">
    <text evidence="3">Protein modification; protein glycosylation.</text>
</comment>
<evidence type="ECO:0000256" key="1">
    <source>
        <dbReference type="ARBA" id="ARBA00004123"/>
    </source>
</evidence>
<comment type="function">
    <text evidence="15">Mannosyltransferase that operates in the biosynthetic pathway of dolichol-linked oligosaccharides, the glycan precursors employed in protein asparagine (N)-glycosylation. The assembly of dolichol-linked oligosaccharides begins on the cytosolic side of the endoplasmic reticulum membrane and finishes in its lumen. The sequential addition of sugars to dolichol pyrophosphate produces dolichol-linked oligosaccharides containing fourteen sugars, including two GlcNAcs, nine mannoses and three glucoses. Once assembled, the oligosaccharide is transferred from the lipid to nascent proteins by oligosaccharyltransferases. In the lumen of the endoplasmic reticulum, adds the eighth mannose residue in an alpha-1,6 linkage onto Man(7)GlcNAc(2)-PP-dolichol to produce Man(8)GlcNAc(2)-PP-dolichol.</text>
</comment>
<feature type="transmembrane region" description="Helical" evidence="17">
    <location>
        <begin position="463"/>
        <end position="480"/>
    </location>
</feature>
<dbReference type="GO" id="GO:0005634">
    <property type="term" value="C:nucleus"/>
    <property type="evidence" value="ECO:0007669"/>
    <property type="project" value="UniProtKB-SubCell"/>
</dbReference>
<proteinExistence type="inferred from homology"/>
<evidence type="ECO:0000256" key="13">
    <source>
        <dbReference type="ARBA" id="ARBA00023163"/>
    </source>
</evidence>
<evidence type="ECO:0000256" key="6">
    <source>
        <dbReference type="ARBA" id="ARBA00022679"/>
    </source>
</evidence>
<name>A0AB32WQD5_THECC</name>
<evidence type="ECO:0000313" key="19">
    <source>
        <dbReference type="Proteomes" id="UP000694886"/>
    </source>
</evidence>
<evidence type="ECO:0000256" key="8">
    <source>
        <dbReference type="ARBA" id="ARBA00022824"/>
    </source>
</evidence>
<feature type="transmembrane region" description="Helical" evidence="17">
    <location>
        <begin position="267"/>
        <end position="288"/>
    </location>
</feature>
<feature type="transmembrane region" description="Helical" evidence="17">
    <location>
        <begin position="242"/>
        <end position="261"/>
    </location>
</feature>
<keyword evidence="8 17" id="KW-0256">Endoplasmic reticulum</keyword>
<dbReference type="SMART" id="SM00774">
    <property type="entry name" value="WRKY"/>
    <property type="match status" value="1"/>
</dbReference>
<dbReference type="PANTHER" id="PTHR22760">
    <property type="entry name" value="GLYCOSYLTRANSFERASE"/>
    <property type="match status" value="1"/>
</dbReference>
<protein>
    <recommendedName>
        <fullName evidence="17">Mannosyltransferase</fullName>
        <ecNumber evidence="17">2.4.1.-</ecNumber>
    </recommendedName>
</protein>
<dbReference type="PANTHER" id="PTHR22760:SF1">
    <property type="entry name" value="DOL-P-MAN:MAN(7)GLCNAC(2)-PP-DOL ALPHA-1,6-MANNOSYLTRANSFERASE"/>
    <property type="match status" value="1"/>
</dbReference>
<feature type="transmembrane region" description="Helical" evidence="17">
    <location>
        <begin position="486"/>
        <end position="508"/>
    </location>
</feature>
<dbReference type="Gene3D" id="2.20.25.80">
    <property type="entry name" value="WRKY domain"/>
    <property type="match status" value="1"/>
</dbReference>
<feature type="transmembrane region" description="Helical" evidence="17">
    <location>
        <begin position="386"/>
        <end position="406"/>
    </location>
</feature>
<dbReference type="Pfam" id="PF03901">
    <property type="entry name" value="Glyco_transf_22"/>
    <property type="match status" value="1"/>
</dbReference>
<dbReference type="EC" id="2.4.1.-" evidence="17"/>
<dbReference type="PROSITE" id="PS50811">
    <property type="entry name" value="WRKY"/>
    <property type="match status" value="1"/>
</dbReference>
<keyword evidence="6" id="KW-0808">Transferase</keyword>
<dbReference type="SUPFAM" id="SSF118290">
    <property type="entry name" value="WRKY DNA-binding domain"/>
    <property type="match status" value="1"/>
</dbReference>
<keyword evidence="9 17" id="KW-1133">Transmembrane helix</keyword>
<accession>A0AB32WQD5</accession>
<evidence type="ECO:0000256" key="14">
    <source>
        <dbReference type="ARBA" id="ARBA00023242"/>
    </source>
</evidence>
<evidence type="ECO:0000256" key="12">
    <source>
        <dbReference type="ARBA" id="ARBA00023136"/>
    </source>
</evidence>
<evidence type="ECO:0000256" key="7">
    <source>
        <dbReference type="ARBA" id="ARBA00022692"/>
    </source>
</evidence>
<dbReference type="RefSeq" id="XP_017980116.1">
    <property type="nucleotide sequence ID" value="XM_018124627.1"/>
</dbReference>
<keyword evidence="13" id="KW-0804">Transcription</keyword>
<evidence type="ECO:0000256" key="15">
    <source>
        <dbReference type="ARBA" id="ARBA00044721"/>
    </source>
</evidence>
<comment type="subcellular location">
    <subcellularLocation>
        <location evidence="2 17">Endoplasmic reticulum membrane</location>
        <topology evidence="2 17">Multi-pass membrane protein</topology>
    </subcellularLocation>
    <subcellularLocation>
        <location evidence="1">Nucleus</location>
    </subcellularLocation>
</comment>
<dbReference type="Pfam" id="PF03106">
    <property type="entry name" value="WRKY"/>
    <property type="match status" value="1"/>
</dbReference>
<sequence length="669" mass="77050">MEGERGVPNYELQVSFSTPQAIHEMGFVQFEENQAVMSFLAPAQSSHQISQPVNTAASISNSTNSTAMGFSHNDQVGTLDPKAVNDENCASNANDGNNSWWRSSASEKSKVKVRRKLREPRFCFQTRSDVDVLDDGYKWRKYGQKVVKNSLHPRSYYRCTHNNCRVKKRVERLSEDCRMVITTYEGYDLLLGSIAAFYVLMVPYTKVEESFNIQAMHDILYHRHHLDNYDHLEFPGVVPRTFIGALLVSILASPMVLAMQLLHLPKIYSLIIVRLALGCIILYTLRFLRTQVRNKFGHQVEAFFVILTAIQFHLLFYCTRALPNILAMGVVNLAYGHWLKGSFYTALNYLVFATITFRCDIVLLLCPLGLELLLTKSIAFWKALKCCIMISLLCIGLTILVDSIMWKRFLWPEFEVFWFNSVLNRSSEWGTHSIHWYFTSALPRLLLTAYPLFMLGVLLDRRLLTLVLPVFSFVVLYSKLPHKELRFIISSVPIFNLSAAVAASRIYNNRKKSFWKFLNLIMLGLLLISLGCTIITFMASYENYPSGYALKELRQIGRLANNTNELWVHIDPFSAMNGISLFCEDKFPWRYSKEEGIKLEEFGQRNFTYLINEHSAVDGYKCLFKVNGFSRVRIQPGFPPIFVDKEPRVYIHGNIRNEELMFKHWPGCS</sequence>
<dbReference type="AlphaFoldDB" id="A0AB32WQD5"/>
<feature type="transmembrane region" description="Helical" evidence="17">
    <location>
        <begin position="434"/>
        <end position="456"/>
    </location>
</feature>
<evidence type="ECO:0000256" key="11">
    <source>
        <dbReference type="ARBA" id="ARBA00023125"/>
    </source>
</evidence>
<gene>
    <name evidence="20" type="primary">LOC18614505</name>
</gene>
<keyword evidence="14" id="KW-0539">Nucleus</keyword>
<dbReference type="FunFam" id="2.20.25.80:FF:000003">
    <property type="entry name" value="WRKY transcription factor 57"/>
    <property type="match status" value="1"/>
</dbReference>
<evidence type="ECO:0000256" key="2">
    <source>
        <dbReference type="ARBA" id="ARBA00004477"/>
    </source>
</evidence>
<evidence type="ECO:0000256" key="5">
    <source>
        <dbReference type="ARBA" id="ARBA00022676"/>
    </source>
</evidence>
<dbReference type="InterPro" id="IPR005599">
    <property type="entry name" value="GPI_mannosylTrfase"/>
</dbReference>
<feature type="transmembrane region" description="Helical" evidence="17">
    <location>
        <begin position="300"/>
        <end position="326"/>
    </location>
</feature>
<evidence type="ECO:0000256" key="9">
    <source>
        <dbReference type="ARBA" id="ARBA00022989"/>
    </source>
</evidence>
<reference evidence="19" key="1">
    <citation type="journal article" date="1997" name="Nucleic Acids Res.">
        <title>tRNAscan-SE: a program for improved detection of transfer RNA genes in genomic sequence.</title>
        <authorList>
            <person name="Lowe T.M."/>
            <person name="Eddy S.R."/>
        </authorList>
    </citation>
    <scope>NUCLEOTIDE SEQUENCE [LARGE SCALE GENOMIC DNA]</scope>
    <source>
        <strain evidence="19">r\B97-61/B2</strain>
    </source>
</reference>
<feature type="domain" description="WRKY" evidence="18">
    <location>
        <begin position="128"/>
        <end position="186"/>
    </location>
</feature>
<dbReference type="GO" id="GO:0003700">
    <property type="term" value="F:DNA-binding transcription factor activity"/>
    <property type="evidence" value="ECO:0007669"/>
    <property type="project" value="InterPro"/>
</dbReference>
<dbReference type="GeneID" id="18614505"/>
<feature type="transmembrane region" description="Helical" evidence="17">
    <location>
        <begin position="520"/>
        <end position="541"/>
    </location>
</feature>
<dbReference type="GO" id="GO:0005789">
    <property type="term" value="C:endoplasmic reticulum membrane"/>
    <property type="evidence" value="ECO:0007669"/>
    <property type="project" value="UniProtKB-SubCell"/>
</dbReference>